<protein>
    <submittedName>
        <fullName evidence="5">Aldo/keto reductase</fullName>
    </submittedName>
</protein>
<dbReference type="SUPFAM" id="SSF46548">
    <property type="entry name" value="alpha-helical ferredoxin"/>
    <property type="match status" value="1"/>
</dbReference>
<dbReference type="Proteomes" id="UP000683246">
    <property type="component" value="Chromosome"/>
</dbReference>
<dbReference type="InterPro" id="IPR036812">
    <property type="entry name" value="NAD(P)_OxRdtase_dom_sf"/>
</dbReference>
<keyword evidence="2" id="KW-0408">Iron</keyword>
<dbReference type="PROSITE" id="PS51379">
    <property type="entry name" value="4FE4S_FER_2"/>
    <property type="match status" value="1"/>
</dbReference>
<evidence type="ECO:0000256" key="2">
    <source>
        <dbReference type="ARBA" id="ARBA00023004"/>
    </source>
</evidence>
<reference evidence="5" key="1">
    <citation type="submission" date="2020-07" db="EMBL/GenBank/DDBJ databases">
        <title>Vallitalea pronyensis genome.</title>
        <authorList>
            <person name="Postec A."/>
        </authorList>
    </citation>
    <scope>NUCLEOTIDE SEQUENCE</scope>
    <source>
        <strain evidence="5">FatNI3</strain>
    </source>
</reference>
<dbReference type="AlphaFoldDB" id="A0A8J8SJ85"/>
<dbReference type="InterPro" id="IPR023210">
    <property type="entry name" value="NADP_OxRdtase_dom"/>
</dbReference>
<dbReference type="PANTHER" id="PTHR43312">
    <property type="entry name" value="D-THREO-ALDOSE 1-DEHYDROGENASE"/>
    <property type="match status" value="1"/>
</dbReference>
<evidence type="ECO:0000313" key="6">
    <source>
        <dbReference type="Proteomes" id="UP000683246"/>
    </source>
</evidence>
<evidence type="ECO:0000313" key="5">
    <source>
        <dbReference type="EMBL" id="QUI25705.1"/>
    </source>
</evidence>
<feature type="domain" description="4Fe-4S ferredoxin-type" evidence="4">
    <location>
        <begin position="328"/>
        <end position="359"/>
    </location>
</feature>
<dbReference type="InterPro" id="IPR017900">
    <property type="entry name" value="4Fe4S_Fe_S_CS"/>
</dbReference>
<organism evidence="5 6">
    <name type="scientific">Vallitalea pronyensis</name>
    <dbReference type="NCBI Taxonomy" id="1348613"/>
    <lineage>
        <taxon>Bacteria</taxon>
        <taxon>Bacillati</taxon>
        <taxon>Bacillota</taxon>
        <taxon>Clostridia</taxon>
        <taxon>Lachnospirales</taxon>
        <taxon>Vallitaleaceae</taxon>
        <taxon>Vallitalea</taxon>
    </lineage>
</organism>
<evidence type="ECO:0000256" key="3">
    <source>
        <dbReference type="ARBA" id="ARBA00023014"/>
    </source>
</evidence>
<evidence type="ECO:0000259" key="4">
    <source>
        <dbReference type="PROSITE" id="PS51379"/>
    </source>
</evidence>
<dbReference type="InterPro" id="IPR053135">
    <property type="entry name" value="AKR2_Oxidoreductase"/>
</dbReference>
<gene>
    <name evidence="5" type="ORF">HZI73_12620</name>
</gene>
<accession>A0A8J8SJ85</accession>
<dbReference type="CDD" id="cd19100">
    <property type="entry name" value="AKR_unchar"/>
    <property type="match status" value="1"/>
</dbReference>
<proteinExistence type="predicted"/>
<dbReference type="Pfam" id="PF00248">
    <property type="entry name" value="Aldo_ket_red"/>
    <property type="match status" value="1"/>
</dbReference>
<dbReference type="PROSITE" id="PS00198">
    <property type="entry name" value="4FE4S_FER_1"/>
    <property type="match status" value="1"/>
</dbReference>
<keyword evidence="3" id="KW-0411">Iron-sulfur</keyword>
<sequence>MEKRVLGKTGVEVSLLGFGGFHLCEIPYGEAEYLLNQYLDQGGNYIETAPSYGNGESEIKIGKAVSHRRKEYILATKAHDRDYEGCKKTINQSLANLQTDYVDILLMHAIDSTETLKRILAEDGAIKAAEEAKKEGKVKHIGLSMHGHPESLITALHTYPFEVVMTTINYFDVCNFPDILGKLLPLAKEKNVGVIIMKPLADGYLYKHVEQAFTYAFNQDVSIVVTGMNTRDMLDIDFGYANNYKQMTDDAIENLMQRAEELGNYVCRQCGKCLPCQENINIPYVFFLEALYDRQMVDGTFGSAADYALKERLKHWFGTKEKAIELYQKIGVSAKACTQCGECLNKCPYHIDIIKKLKNIDYKLDYTYGKIMV</sequence>
<dbReference type="Gene3D" id="3.20.20.100">
    <property type="entry name" value="NADP-dependent oxidoreductase domain"/>
    <property type="match status" value="1"/>
</dbReference>
<dbReference type="PANTHER" id="PTHR43312:SF1">
    <property type="entry name" value="NADP-DEPENDENT OXIDOREDUCTASE DOMAIN-CONTAINING PROTEIN"/>
    <property type="match status" value="1"/>
</dbReference>
<dbReference type="InterPro" id="IPR017896">
    <property type="entry name" value="4Fe4S_Fe-S-bd"/>
</dbReference>
<dbReference type="GO" id="GO:0051536">
    <property type="term" value="F:iron-sulfur cluster binding"/>
    <property type="evidence" value="ECO:0007669"/>
    <property type="project" value="UniProtKB-KW"/>
</dbReference>
<dbReference type="KEGG" id="vpy:HZI73_12620"/>
<dbReference type="GO" id="GO:0046872">
    <property type="term" value="F:metal ion binding"/>
    <property type="evidence" value="ECO:0007669"/>
    <property type="project" value="UniProtKB-KW"/>
</dbReference>
<dbReference type="SUPFAM" id="SSF51430">
    <property type="entry name" value="NAD(P)-linked oxidoreductase"/>
    <property type="match status" value="1"/>
</dbReference>
<dbReference type="EMBL" id="CP058649">
    <property type="protein sequence ID" value="QUI25705.1"/>
    <property type="molecule type" value="Genomic_DNA"/>
</dbReference>
<keyword evidence="1" id="KW-0479">Metal-binding</keyword>
<evidence type="ECO:0000256" key="1">
    <source>
        <dbReference type="ARBA" id="ARBA00022723"/>
    </source>
</evidence>
<name>A0A8J8SJ85_9FIRM</name>
<keyword evidence="6" id="KW-1185">Reference proteome</keyword>